<reference evidence="2 3" key="1">
    <citation type="submission" date="2019-11" db="EMBL/GenBank/DDBJ databases">
        <title>Whole genome sequence of a plant growth promoting strain Serratia marcescens BTL07 isolated from the rhizoplane of Chili (Capsicum annuum).</title>
        <authorList>
            <person name="Dutta S."/>
            <person name="Khatun A."/>
            <person name="Gupta D.R."/>
            <person name="Surovy M.Z."/>
            <person name="Rahman M.M."/>
            <person name="Mahmud N.U."/>
            <person name="Emes R."/>
            <person name="Warry A."/>
            <person name="West H."/>
            <person name="Clarke M.L."/>
            <person name="Islam M.T."/>
        </authorList>
    </citation>
    <scope>NUCLEOTIDE SEQUENCE [LARGE SCALE GENOMIC DNA]</scope>
    <source>
        <strain evidence="2 3">BTL07</strain>
    </source>
</reference>
<accession>A0ABD6HVU6</accession>
<dbReference type="AlphaFoldDB" id="A0ABD6HVU6"/>
<gene>
    <name evidence="2" type="ORF">GMA22_18210</name>
</gene>
<dbReference type="EMBL" id="WNKC01000004">
    <property type="protein sequence ID" value="MVF05176.1"/>
    <property type="molecule type" value="Genomic_DNA"/>
</dbReference>
<protein>
    <submittedName>
        <fullName evidence="2">Uncharacterized protein</fullName>
    </submittedName>
</protein>
<comment type="caution">
    <text evidence="2">The sequence shown here is derived from an EMBL/GenBank/DDBJ whole genome shotgun (WGS) entry which is preliminary data.</text>
</comment>
<dbReference type="Proteomes" id="UP000443014">
    <property type="component" value="Unassembled WGS sequence"/>
</dbReference>
<dbReference type="RefSeq" id="WP_156866224.1">
    <property type="nucleotide sequence ID" value="NZ_WNKC01000004.1"/>
</dbReference>
<evidence type="ECO:0000313" key="2">
    <source>
        <dbReference type="EMBL" id="MVF05176.1"/>
    </source>
</evidence>
<evidence type="ECO:0000313" key="3">
    <source>
        <dbReference type="Proteomes" id="UP000443014"/>
    </source>
</evidence>
<keyword evidence="1" id="KW-0175">Coiled coil</keyword>
<sequence>MNKIDYAKMGENYLPDHGGIEDAITKTQATIYVVYRHGVHKRYLSRSAAIDCLARVTATQVYKRQQLRVREPSIYNAESDSWSLGELTDGYIRCRERAKRRILLLLSKQREKEKWQREYDEWASKHDDLMKRRPY</sequence>
<feature type="coiled-coil region" evidence="1">
    <location>
        <begin position="105"/>
        <end position="132"/>
    </location>
</feature>
<proteinExistence type="predicted"/>
<organism evidence="2 3">
    <name type="scientific">Serratia marcescens</name>
    <dbReference type="NCBI Taxonomy" id="615"/>
    <lineage>
        <taxon>Bacteria</taxon>
        <taxon>Pseudomonadati</taxon>
        <taxon>Pseudomonadota</taxon>
        <taxon>Gammaproteobacteria</taxon>
        <taxon>Enterobacterales</taxon>
        <taxon>Yersiniaceae</taxon>
        <taxon>Serratia</taxon>
    </lineage>
</organism>
<name>A0ABD6HVU6_SERMA</name>
<evidence type="ECO:0000256" key="1">
    <source>
        <dbReference type="SAM" id="Coils"/>
    </source>
</evidence>